<dbReference type="RefSeq" id="WP_281421205.1">
    <property type="nucleotide sequence ID" value="NZ_JACIGM010000001.1"/>
</dbReference>
<reference evidence="1 2" key="1">
    <citation type="submission" date="2020-08" db="EMBL/GenBank/DDBJ databases">
        <title>Genomic Encyclopedia of Type Strains, Phase IV (KMG-V): Genome sequencing to study the core and pangenomes of soil and plant-associated prokaryotes.</title>
        <authorList>
            <person name="Whitman W."/>
        </authorList>
    </citation>
    <scope>NUCLEOTIDE SEQUENCE [LARGE SCALE GENOMIC DNA]</scope>
    <source>
        <strain evidence="1 2">SEMIA 402</strain>
    </source>
</reference>
<protein>
    <submittedName>
        <fullName evidence="1">Uncharacterized protein</fullName>
    </submittedName>
</protein>
<dbReference type="AlphaFoldDB" id="A0A7W6RHT5"/>
<evidence type="ECO:0000313" key="1">
    <source>
        <dbReference type="EMBL" id="MBB4272534.1"/>
    </source>
</evidence>
<name>A0A7W6RHT5_9HYPH</name>
<gene>
    <name evidence="1" type="ORF">GGE12_000276</name>
</gene>
<proteinExistence type="predicted"/>
<accession>A0A7W6RHT5</accession>
<evidence type="ECO:0000313" key="2">
    <source>
        <dbReference type="Proteomes" id="UP000533641"/>
    </source>
</evidence>
<sequence>MMPARGDPFGPPSARPNAQVEGLQLVTIDRALAGYLPALKF</sequence>
<dbReference type="EMBL" id="JACIGM010000001">
    <property type="protein sequence ID" value="MBB4272534.1"/>
    <property type="molecule type" value="Genomic_DNA"/>
</dbReference>
<organism evidence="1 2">
    <name type="scientific">Rhizobium mongolense</name>
    <dbReference type="NCBI Taxonomy" id="57676"/>
    <lineage>
        <taxon>Bacteria</taxon>
        <taxon>Pseudomonadati</taxon>
        <taxon>Pseudomonadota</taxon>
        <taxon>Alphaproteobacteria</taxon>
        <taxon>Hyphomicrobiales</taxon>
        <taxon>Rhizobiaceae</taxon>
        <taxon>Rhizobium/Agrobacterium group</taxon>
        <taxon>Rhizobium</taxon>
    </lineage>
</organism>
<comment type="caution">
    <text evidence="1">The sequence shown here is derived from an EMBL/GenBank/DDBJ whole genome shotgun (WGS) entry which is preliminary data.</text>
</comment>
<dbReference type="Proteomes" id="UP000533641">
    <property type="component" value="Unassembled WGS sequence"/>
</dbReference>